<dbReference type="FunCoup" id="A0A067MTE4">
    <property type="interactions" value="19"/>
</dbReference>
<dbReference type="Gene3D" id="1.20.1530.20">
    <property type="match status" value="1"/>
</dbReference>
<gene>
    <name evidence="9" type="ORF">BOTBODRAFT_65764</name>
</gene>
<dbReference type="PANTHER" id="PTHR32468:SF0">
    <property type="entry name" value="K(+)_H(+) ANTIPORTER 1"/>
    <property type="match status" value="1"/>
</dbReference>
<evidence type="ECO:0000256" key="1">
    <source>
        <dbReference type="ARBA" id="ARBA00004141"/>
    </source>
</evidence>
<protein>
    <recommendedName>
        <fullName evidence="8">Cation/H+ exchanger transmembrane domain-containing protein</fullName>
    </recommendedName>
</protein>
<dbReference type="STRING" id="930990.A0A067MTE4"/>
<dbReference type="HOGENOM" id="CLU_005126_10_1_1"/>
<dbReference type="OrthoDB" id="2687058at2759"/>
<dbReference type="GO" id="GO:1902600">
    <property type="term" value="P:proton transmembrane transport"/>
    <property type="evidence" value="ECO:0007669"/>
    <property type="project" value="InterPro"/>
</dbReference>
<dbReference type="InterPro" id="IPR006153">
    <property type="entry name" value="Cation/H_exchanger_TM"/>
</dbReference>
<dbReference type="InterPro" id="IPR050794">
    <property type="entry name" value="CPA2_transporter"/>
</dbReference>
<dbReference type="GO" id="GO:0015297">
    <property type="term" value="F:antiporter activity"/>
    <property type="evidence" value="ECO:0007669"/>
    <property type="project" value="InterPro"/>
</dbReference>
<feature type="transmembrane region" description="Helical" evidence="7">
    <location>
        <begin position="234"/>
        <end position="254"/>
    </location>
</feature>
<dbReference type="PANTHER" id="PTHR32468">
    <property type="entry name" value="CATION/H + ANTIPORTER"/>
    <property type="match status" value="1"/>
</dbReference>
<keyword evidence="6 7" id="KW-0472">Membrane</keyword>
<dbReference type="Proteomes" id="UP000027195">
    <property type="component" value="Unassembled WGS sequence"/>
</dbReference>
<feature type="transmembrane region" description="Helical" evidence="7">
    <location>
        <begin position="135"/>
        <end position="157"/>
    </location>
</feature>
<feature type="transmembrane region" description="Helical" evidence="7">
    <location>
        <begin position="70"/>
        <end position="91"/>
    </location>
</feature>
<feature type="transmembrane region" description="Helical" evidence="7">
    <location>
        <begin position="300"/>
        <end position="319"/>
    </location>
</feature>
<dbReference type="InterPro" id="IPR038770">
    <property type="entry name" value="Na+/solute_symporter_sf"/>
</dbReference>
<evidence type="ECO:0000256" key="2">
    <source>
        <dbReference type="ARBA" id="ARBA00022448"/>
    </source>
</evidence>
<reference evidence="10" key="1">
    <citation type="journal article" date="2014" name="Proc. Natl. Acad. Sci. U.S.A.">
        <title>Extensive sampling of basidiomycete genomes demonstrates inadequacy of the white-rot/brown-rot paradigm for wood decay fungi.</title>
        <authorList>
            <person name="Riley R."/>
            <person name="Salamov A.A."/>
            <person name="Brown D.W."/>
            <person name="Nagy L.G."/>
            <person name="Floudas D."/>
            <person name="Held B.W."/>
            <person name="Levasseur A."/>
            <person name="Lombard V."/>
            <person name="Morin E."/>
            <person name="Otillar R."/>
            <person name="Lindquist E.A."/>
            <person name="Sun H."/>
            <person name="LaButti K.M."/>
            <person name="Schmutz J."/>
            <person name="Jabbour D."/>
            <person name="Luo H."/>
            <person name="Baker S.E."/>
            <person name="Pisabarro A.G."/>
            <person name="Walton J.D."/>
            <person name="Blanchette R.A."/>
            <person name="Henrissat B."/>
            <person name="Martin F."/>
            <person name="Cullen D."/>
            <person name="Hibbett D.S."/>
            <person name="Grigoriev I.V."/>
        </authorList>
    </citation>
    <scope>NUCLEOTIDE SEQUENCE [LARGE SCALE GENOMIC DNA]</scope>
    <source>
        <strain evidence="10">FD-172 SS1</strain>
    </source>
</reference>
<feature type="transmembrane region" description="Helical" evidence="7">
    <location>
        <begin position="204"/>
        <end position="228"/>
    </location>
</feature>
<evidence type="ECO:0000259" key="8">
    <source>
        <dbReference type="Pfam" id="PF00999"/>
    </source>
</evidence>
<keyword evidence="4 7" id="KW-1133">Transmembrane helix</keyword>
<dbReference type="AlphaFoldDB" id="A0A067MTE4"/>
<comment type="subcellular location">
    <subcellularLocation>
        <location evidence="1">Membrane</location>
        <topology evidence="1">Multi-pass membrane protein</topology>
    </subcellularLocation>
</comment>
<dbReference type="GO" id="GO:0016020">
    <property type="term" value="C:membrane"/>
    <property type="evidence" value="ECO:0007669"/>
    <property type="project" value="UniProtKB-SubCell"/>
</dbReference>
<keyword evidence="2" id="KW-0813">Transport</keyword>
<evidence type="ECO:0000256" key="3">
    <source>
        <dbReference type="ARBA" id="ARBA00022692"/>
    </source>
</evidence>
<evidence type="ECO:0000313" key="9">
    <source>
        <dbReference type="EMBL" id="KDQ15147.1"/>
    </source>
</evidence>
<dbReference type="Pfam" id="PF00999">
    <property type="entry name" value="Na_H_Exchanger"/>
    <property type="match status" value="1"/>
</dbReference>
<feature type="domain" description="Cation/H+ exchanger transmembrane" evidence="8">
    <location>
        <begin position="55"/>
        <end position="433"/>
    </location>
</feature>
<feature type="transmembrane region" description="Helical" evidence="7">
    <location>
        <begin position="353"/>
        <end position="376"/>
    </location>
</feature>
<sequence>MASFSSRLTHVGADLVKRAAAQQGGLLSGQDPTAFDTADPIRLWIIQLSVITMVTQILSLGLGRMKQPKVIAEVLCGIVLGPSLMGRIPGFTKHVFPVESRPYLTLTADIGLVLFLFLVGLEIDIRVLKRNARASLAISLGGMVLPFGLGAAVAVPLYSRFVDHQASTFGHFLLFVGVAFSITAFPVLCRILTALQLLDTTVGVVALSAGVLNDIVGWTLLALTVALVNASSGLTALWVLLCSIAWTIFLLVLVKRAFLWLARKTGSIENGPTPIFMTCTILLVFASAFFTDIIGVNAIFGGFLAGLCITQEGGLAIALTEKLEDMVSIIFLPLYFTLSGLSTDLGLLSTGIIWGHVIMILVLAYFGKFVGGSLAARATGFRWREAGTIGALMSCKGLVELIVLNVGLQAGILDTLVFTMFVVEALVLTFLTTPVTLALYPSRHRVRVAVTGSNFASVEDAGGDKRKGGDTTPSRDDYPLKSRFTVVLDRLEHLPALMGITQLLRKPLPVLPQETTPTSQTAPVAVDRTRVDALRLVELTERTSAVMRSSMASDFILTDHMVNIFRTYGDLNDVPISPSLVIVSRDQFTPSVVDHAVENNSDLIIISWLPPTPRAPGGATSDDNPAHASPFDALFRTTPSNDNPPSVLHSHFIRGVFSQSPVDVALYVEHRRAGPRAGRGKKHMILPFFGGPDDRLALSFVVQLCSQADVTATVIRITKVDPPTETDTTVKGAVSKTDAVQGEMLAAALRENNLTIHSTTGFPDTLYPHATTQTRLESETADNLAWARHTSPPSPESSQTTGRVAFEELTSSRPLHDIVERVAAAASDPATKLPRSLIVATGRARRLAVESHHQELRELLSENSYVGSEIRKTVGDVATALITSRCPAALIVLQAAKTSDD</sequence>
<feature type="transmembrane region" description="Helical" evidence="7">
    <location>
        <begin position="326"/>
        <end position="347"/>
    </location>
</feature>
<keyword evidence="5" id="KW-0406">Ion transport</keyword>
<organism evidence="9 10">
    <name type="scientific">Botryobasidium botryosum (strain FD-172 SS1)</name>
    <dbReference type="NCBI Taxonomy" id="930990"/>
    <lineage>
        <taxon>Eukaryota</taxon>
        <taxon>Fungi</taxon>
        <taxon>Dikarya</taxon>
        <taxon>Basidiomycota</taxon>
        <taxon>Agaricomycotina</taxon>
        <taxon>Agaricomycetes</taxon>
        <taxon>Cantharellales</taxon>
        <taxon>Botryobasidiaceae</taxon>
        <taxon>Botryobasidium</taxon>
    </lineage>
</organism>
<feature type="transmembrane region" description="Helical" evidence="7">
    <location>
        <begin position="169"/>
        <end position="192"/>
    </location>
</feature>
<evidence type="ECO:0000256" key="7">
    <source>
        <dbReference type="SAM" id="Phobius"/>
    </source>
</evidence>
<keyword evidence="3 7" id="KW-0812">Transmembrane</keyword>
<evidence type="ECO:0000256" key="6">
    <source>
        <dbReference type="ARBA" id="ARBA00023136"/>
    </source>
</evidence>
<name>A0A067MTE4_BOTB1</name>
<dbReference type="InParanoid" id="A0A067MTE4"/>
<feature type="transmembrane region" description="Helical" evidence="7">
    <location>
        <begin position="275"/>
        <end position="294"/>
    </location>
</feature>
<proteinExistence type="predicted"/>
<accession>A0A067MTE4</accession>
<keyword evidence="10" id="KW-1185">Reference proteome</keyword>
<evidence type="ECO:0000256" key="4">
    <source>
        <dbReference type="ARBA" id="ARBA00022989"/>
    </source>
</evidence>
<evidence type="ECO:0000256" key="5">
    <source>
        <dbReference type="ARBA" id="ARBA00023065"/>
    </source>
</evidence>
<evidence type="ECO:0000313" key="10">
    <source>
        <dbReference type="Proteomes" id="UP000027195"/>
    </source>
</evidence>
<feature type="transmembrane region" description="Helical" evidence="7">
    <location>
        <begin position="103"/>
        <end position="123"/>
    </location>
</feature>
<feature type="transmembrane region" description="Helical" evidence="7">
    <location>
        <begin position="41"/>
        <end position="63"/>
    </location>
</feature>
<dbReference type="EMBL" id="KL198034">
    <property type="protein sequence ID" value="KDQ15147.1"/>
    <property type="molecule type" value="Genomic_DNA"/>
</dbReference>